<dbReference type="Pfam" id="PF09339">
    <property type="entry name" value="HTH_IclR"/>
    <property type="match status" value="1"/>
</dbReference>
<dbReference type="PROSITE" id="PS51078">
    <property type="entry name" value="ICLR_ED"/>
    <property type="match status" value="1"/>
</dbReference>
<dbReference type="Pfam" id="PF01614">
    <property type="entry name" value="IclR_C"/>
    <property type="match status" value="1"/>
</dbReference>
<dbReference type="InterPro" id="IPR036388">
    <property type="entry name" value="WH-like_DNA-bd_sf"/>
</dbReference>
<dbReference type="Gene3D" id="3.30.450.40">
    <property type="match status" value="1"/>
</dbReference>
<dbReference type="OrthoDB" id="9807558at2"/>
<keyword evidence="7" id="KW-1185">Reference proteome</keyword>
<dbReference type="Gene3D" id="1.10.10.10">
    <property type="entry name" value="Winged helix-like DNA-binding domain superfamily/Winged helix DNA-binding domain"/>
    <property type="match status" value="1"/>
</dbReference>
<dbReference type="InterPro" id="IPR050707">
    <property type="entry name" value="HTH_MetabolicPath_Reg"/>
</dbReference>
<name>A0A1Y5RRT8_9RHOB</name>
<evidence type="ECO:0000256" key="3">
    <source>
        <dbReference type="ARBA" id="ARBA00023163"/>
    </source>
</evidence>
<dbReference type="RefSeq" id="WP_085835394.1">
    <property type="nucleotide sequence ID" value="NZ_FWFS01000002.1"/>
</dbReference>
<dbReference type="SMART" id="SM00346">
    <property type="entry name" value="HTH_ICLR"/>
    <property type="match status" value="1"/>
</dbReference>
<proteinExistence type="predicted"/>
<evidence type="ECO:0000259" key="4">
    <source>
        <dbReference type="PROSITE" id="PS51077"/>
    </source>
</evidence>
<keyword evidence="2" id="KW-0238">DNA-binding</keyword>
<dbReference type="PROSITE" id="PS51077">
    <property type="entry name" value="HTH_ICLR"/>
    <property type="match status" value="1"/>
</dbReference>
<evidence type="ECO:0000313" key="7">
    <source>
        <dbReference type="Proteomes" id="UP000193862"/>
    </source>
</evidence>
<dbReference type="InterPro" id="IPR005471">
    <property type="entry name" value="Tscrpt_reg_IclR_N"/>
</dbReference>
<evidence type="ECO:0000313" key="6">
    <source>
        <dbReference type="EMBL" id="SLN22770.1"/>
    </source>
</evidence>
<evidence type="ECO:0000256" key="2">
    <source>
        <dbReference type="ARBA" id="ARBA00023125"/>
    </source>
</evidence>
<dbReference type="Proteomes" id="UP000193862">
    <property type="component" value="Unassembled WGS sequence"/>
</dbReference>
<sequence length="252" mass="27198">MSEKTRATDGQSISRAVAVLRAIGARPGASLGEIAKETGLARSTVQRLVGALNNEGLVTKNFGQQGVFLGMELARLGAQVNLDARTILAPMMDELHQQIGDNIDLTVFEGDRVIVIDQKASNESIRVVSHVGKEHPIHATANGKAHLSQLTRAEAEALLPSELPAFTAKTFTERARLLDQVEAFGQLGLYIDREEFSLEACAIATTLPPFGGRKLAVAIAMPSARFARREEDLKSALLAFRRAVQERFGASI</sequence>
<reference evidence="6 7" key="1">
    <citation type="submission" date="2017-03" db="EMBL/GenBank/DDBJ databases">
        <authorList>
            <person name="Afonso C.L."/>
            <person name="Miller P.J."/>
            <person name="Scott M.A."/>
            <person name="Spackman E."/>
            <person name="Goraichik I."/>
            <person name="Dimitrov K.M."/>
            <person name="Suarez D.L."/>
            <person name="Swayne D.E."/>
        </authorList>
    </citation>
    <scope>NUCLEOTIDE SEQUENCE [LARGE SCALE GENOMIC DNA]</scope>
    <source>
        <strain evidence="6 7">CECT 8620</strain>
    </source>
</reference>
<evidence type="ECO:0000256" key="1">
    <source>
        <dbReference type="ARBA" id="ARBA00023015"/>
    </source>
</evidence>
<keyword evidence="1" id="KW-0805">Transcription regulation</keyword>
<dbReference type="InterPro" id="IPR014757">
    <property type="entry name" value="Tscrpt_reg_IclR_C"/>
</dbReference>
<feature type="domain" description="HTH iclR-type" evidence="4">
    <location>
        <begin position="10"/>
        <end position="71"/>
    </location>
</feature>
<dbReference type="GO" id="GO:0045892">
    <property type="term" value="P:negative regulation of DNA-templated transcription"/>
    <property type="evidence" value="ECO:0007669"/>
    <property type="project" value="TreeGrafter"/>
</dbReference>
<protein>
    <submittedName>
        <fullName evidence="6">HTH-type transcriptional regulator SrpS</fullName>
    </submittedName>
</protein>
<dbReference type="PANTHER" id="PTHR30136">
    <property type="entry name" value="HELIX-TURN-HELIX TRANSCRIPTIONAL REGULATOR, ICLR FAMILY"/>
    <property type="match status" value="1"/>
</dbReference>
<dbReference type="SUPFAM" id="SSF46785">
    <property type="entry name" value="Winged helix' DNA-binding domain"/>
    <property type="match status" value="1"/>
</dbReference>
<dbReference type="GO" id="GO:0003700">
    <property type="term" value="F:DNA-binding transcription factor activity"/>
    <property type="evidence" value="ECO:0007669"/>
    <property type="project" value="TreeGrafter"/>
</dbReference>
<dbReference type="PANTHER" id="PTHR30136:SF35">
    <property type="entry name" value="HTH-TYPE TRANSCRIPTIONAL REGULATOR RV1719"/>
    <property type="match status" value="1"/>
</dbReference>
<keyword evidence="3" id="KW-0804">Transcription</keyword>
<dbReference type="AlphaFoldDB" id="A0A1Y5RRT8"/>
<dbReference type="GO" id="GO:0003677">
    <property type="term" value="F:DNA binding"/>
    <property type="evidence" value="ECO:0007669"/>
    <property type="project" value="UniProtKB-KW"/>
</dbReference>
<evidence type="ECO:0000259" key="5">
    <source>
        <dbReference type="PROSITE" id="PS51078"/>
    </source>
</evidence>
<dbReference type="InterPro" id="IPR036390">
    <property type="entry name" value="WH_DNA-bd_sf"/>
</dbReference>
<dbReference type="InterPro" id="IPR029016">
    <property type="entry name" value="GAF-like_dom_sf"/>
</dbReference>
<feature type="domain" description="IclR-ED" evidence="5">
    <location>
        <begin position="72"/>
        <end position="252"/>
    </location>
</feature>
<accession>A0A1Y5RRT8</accession>
<organism evidence="6 7">
    <name type="scientific">Aquimixticola soesokkakensis</name>
    <dbReference type="NCBI Taxonomy" id="1519096"/>
    <lineage>
        <taxon>Bacteria</taxon>
        <taxon>Pseudomonadati</taxon>
        <taxon>Pseudomonadota</taxon>
        <taxon>Alphaproteobacteria</taxon>
        <taxon>Rhodobacterales</taxon>
        <taxon>Paracoccaceae</taxon>
        <taxon>Aquimixticola</taxon>
    </lineage>
</organism>
<dbReference type="EMBL" id="FWFS01000002">
    <property type="protein sequence ID" value="SLN22770.1"/>
    <property type="molecule type" value="Genomic_DNA"/>
</dbReference>
<dbReference type="SUPFAM" id="SSF55781">
    <property type="entry name" value="GAF domain-like"/>
    <property type="match status" value="1"/>
</dbReference>
<gene>
    <name evidence="6" type="primary">srpS_1</name>
    <name evidence="6" type="ORF">AQS8620_00628</name>
</gene>